<evidence type="ECO:0000256" key="1">
    <source>
        <dbReference type="ARBA" id="ARBA00004141"/>
    </source>
</evidence>
<name>A0A928WYG7_LEPEC</name>
<sequence length="765" mass="83399">MAQQIMNAQNSIVPAPRIRSVTLACRRLVAWSLEVGLVAMSAAVPWGLGQYVLSTQTVTLTPMEKTAEEVTRAIPTARLNTPLNTPVPVNPLVQQAQQEWARITQLPPHRLHRTVPRLTNILWTAALIAPIAVAGGQFIQLNYTGCTWPKRWLGLRVFSMAGESLQLHQALSRELMRWGLPVVIVGGLTLATEFSLGVWAPAAVGLLAMVEGVSAIAPDKRAWHDRIANTYVTSVAKVPMGYLPIHKGYKDGIVPSRNGALWSQEDSTAVQLYGETDHDDEWWLTEAEGNLTSMVLVPRASLIHQPRGPLVLRSPASSRWSWWLITSGMVLACAAGFGIGRVTRSPGPQTGDDIFLETAQKLANQSLSGDDYSAAILMLAQTDDPRAAHYLTDLLSQSSQPEALATIQQALISQGLDSLPFLLALSRVLESDLQQSLDDDTRHIRLEQRHVVQDAIAKLLIIHNGNLDGTRLDRVNLGRYHDADRAFQLIQPGLLAAGTSWQGANLNQANLAGASFFDVGADGKPDTYDDIISNLSQSQLIAVSLERANLQGAQLDHVDLRRANLSDANLVYGNLENAQLTNAQLIHVNAAQSHWQGSNLVGADLTQAIFNGADLSHARLNRIDASHSQWIKAILPQSDWIGANLMGADFRQTQLTHANFQGANLDSTNFTGADLRQANLRDTDLRRATLTGVNLTDADLSGAIFDDGRTVHDSFITPNAQLNATNHLRGVNFSRVRNLDGRQLNYICAQGGVHPTCPKELTPKD</sequence>
<feature type="transmembrane region" description="Helical" evidence="5">
    <location>
        <begin position="175"/>
        <end position="192"/>
    </location>
</feature>
<evidence type="ECO:0000256" key="5">
    <source>
        <dbReference type="SAM" id="Phobius"/>
    </source>
</evidence>
<keyword evidence="8" id="KW-1185">Reference proteome</keyword>
<dbReference type="PANTHER" id="PTHR14136:SF17">
    <property type="entry name" value="BTB_POZ DOMAIN-CONTAINING PROTEIN KCTD9"/>
    <property type="match status" value="1"/>
</dbReference>
<keyword evidence="3 5" id="KW-1133">Transmembrane helix</keyword>
<evidence type="ECO:0000256" key="2">
    <source>
        <dbReference type="ARBA" id="ARBA00022692"/>
    </source>
</evidence>
<evidence type="ECO:0000256" key="4">
    <source>
        <dbReference type="ARBA" id="ARBA00023136"/>
    </source>
</evidence>
<dbReference type="SUPFAM" id="SSF141571">
    <property type="entry name" value="Pentapeptide repeat-like"/>
    <property type="match status" value="2"/>
</dbReference>
<dbReference type="InterPro" id="IPR001646">
    <property type="entry name" value="5peptide_repeat"/>
</dbReference>
<feature type="domain" description="RDD" evidence="6">
    <location>
        <begin position="25"/>
        <end position="229"/>
    </location>
</feature>
<dbReference type="PANTHER" id="PTHR14136">
    <property type="entry name" value="BTB_POZ DOMAIN-CONTAINING PROTEIN KCTD9"/>
    <property type="match status" value="1"/>
</dbReference>
<evidence type="ECO:0000313" key="7">
    <source>
        <dbReference type="EMBL" id="MBE9065775.1"/>
    </source>
</evidence>
<organism evidence="7 8">
    <name type="scientific">Leptolyngbya cf. ectocarpi LEGE 11479</name>
    <dbReference type="NCBI Taxonomy" id="1828722"/>
    <lineage>
        <taxon>Bacteria</taxon>
        <taxon>Bacillati</taxon>
        <taxon>Cyanobacteriota</taxon>
        <taxon>Cyanophyceae</taxon>
        <taxon>Leptolyngbyales</taxon>
        <taxon>Leptolyngbyaceae</taxon>
        <taxon>Leptolyngbya group</taxon>
        <taxon>Leptolyngbya</taxon>
    </lineage>
</organism>
<dbReference type="EMBL" id="JADEXP010000018">
    <property type="protein sequence ID" value="MBE9065775.1"/>
    <property type="molecule type" value="Genomic_DNA"/>
</dbReference>
<keyword evidence="4 5" id="KW-0472">Membrane</keyword>
<feature type="transmembrane region" description="Helical" evidence="5">
    <location>
        <begin position="121"/>
        <end position="141"/>
    </location>
</feature>
<protein>
    <submittedName>
        <fullName evidence="7">Pentapeptide repeat-containing protein</fullName>
    </submittedName>
</protein>
<keyword evidence="2 5" id="KW-0812">Transmembrane</keyword>
<evidence type="ECO:0000313" key="8">
    <source>
        <dbReference type="Proteomes" id="UP000615026"/>
    </source>
</evidence>
<reference evidence="7" key="1">
    <citation type="submission" date="2020-10" db="EMBL/GenBank/DDBJ databases">
        <authorList>
            <person name="Castelo-Branco R."/>
            <person name="Eusebio N."/>
            <person name="Adriana R."/>
            <person name="Vieira A."/>
            <person name="Brugerolle De Fraissinette N."/>
            <person name="Rezende De Castro R."/>
            <person name="Schneider M.P."/>
            <person name="Vasconcelos V."/>
            <person name="Leao P.N."/>
        </authorList>
    </citation>
    <scope>NUCLEOTIDE SEQUENCE</scope>
    <source>
        <strain evidence="7">LEGE 11479</strain>
    </source>
</reference>
<dbReference type="Pfam" id="PF06271">
    <property type="entry name" value="RDD"/>
    <property type="match status" value="1"/>
</dbReference>
<feature type="transmembrane region" description="Helical" evidence="5">
    <location>
        <begin position="28"/>
        <end position="48"/>
    </location>
</feature>
<dbReference type="Proteomes" id="UP000615026">
    <property type="component" value="Unassembled WGS sequence"/>
</dbReference>
<dbReference type="Pfam" id="PF00805">
    <property type="entry name" value="Pentapeptide"/>
    <property type="match status" value="4"/>
</dbReference>
<comment type="caution">
    <text evidence="7">The sequence shown here is derived from an EMBL/GenBank/DDBJ whole genome shotgun (WGS) entry which is preliminary data.</text>
</comment>
<dbReference type="RefSeq" id="WP_193991016.1">
    <property type="nucleotide sequence ID" value="NZ_JADEXP010000018.1"/>
</dbReference>
<proteinExistence type="predicted"/>
<dbReference type="AlphaFoldDB" id="A0A928WYG7"/>
<dbReference type="InterPro" id="IPR051082">
    <property type="entry name" value="Pentapeptide-BTB/POZ_domain"/>
</dbReference>
<accession>A0A928WYG7</accession>
<comment type="subcellular location">
    <subcellularLocation>
        <location evidence="1">Membrane</location>
        <topology evidence="1">Multi-pass membrane protein</topology>
    </subcellularLocation>
</comment>
<dbReference type="Gene3D" id="2.160.20.80">
    <property type="entry name" value="E3 ubiquitin-protein ligase SopA"/>
    <property type="match status" value="2"/>
</dbReference>
<evidence type="ECO:0000256" key="3">
    <source>
        <dbReference type="ARBA" id="ARBA00022989"/>
    </source>
</evidence>
<dbReference type="InterPro" id="IPR010432">
    <property type="entry name" value="RDD"/>
</dbReference>
<dbReference type="GO" id="GO:0016020">
    <property type="term" value="C:membrane"/>
    <property type="evidence" value="ECO:0007669"/>
    <property type="project" value="UniProtKB-SubCell"/>
</dbReference>
<gene>
    <name evidence="7" type="ORF">IQ260_03815</name>
</gene>
<evidence type="ECO:0000259" key="6">
    <source>
        <dbReference type="Pfam" id="PF06271"/>
    </source>
</evidence>